<feature type="transmembrane region" description="Helical" evidence="5">
    <location>
        <begin position="450"/>
        <end position="467"/>
    </location>
</feature>
<keyword evidence="8" id="KW-1185">Reference proteome</keyword>
<sequence length="523" mass="62718">MIQLRPQISLKIDKMSKDGICIRIFGWFLFYVILQIMMINNRKKYLSYDIRLTKFEVDVKQNEYKNLNYTNTTGKYIFPIQNISEIELNLNVTINKNDYYDLEHVMVKEDEILNDMKYQLIVHSQDQTLVLNKTHLTSLKCKSKSQLIQCTGYLESIINKGYKDLQFQLLIFHHNALAIHSQTLTLLYENNQYYTMILIFQFLFLFLILYGIYYFFSNLNDYPKQIWPKIHQWLLLLLIGMILYNFPIFLIRNHYGQFVHYYQNLVELFIQSGLFYFWLSIFELEQTQSVENDRQINLNQFSIWNLLKLLLVILYTVPQALMDTFIFIMQEELMQYDPRVEIPFYNIYLKFVILSLIGYSVCFVFLLYKSFNQHEKTTSITESTVIENEKQQDPFYEGQQIKESESQGEIRNYKLLHILSTICFSALVYYQIVTILEPIVLTSSSTINEWALINIYLCMIVQLYMPYNEPFEDEQQKQMYGDIEMDDLNNKSTRRVKHKNLANKKFYTKQKDENMGQEDDIQI</sequence>
<evidence type="ECO:0000259" key="6">
    <source>
        <dbReference type="Pfam" id="PF06664"/>
    </source>
</evidence>
<dbReference type="InterPro" id="IPR047843">
    <property type="entry name" value="WLS-like_TM"/>
</dbReference>
<dbReference type="OMA" id="GMILYNF"/>
<proteinExistence type="predicted"/>
<evidence type="ECO:0000313" key="8">
    <source>
        <dbReference type="Proteomes" id="UP000688137"/>
    </source>
</evidence>
<dbReference type="GO" id="GO:0016020">
    <property type="term" value="C:membrane"/>
    <property type="evidence" value="ECO:0007669"/>
    <property type="project" value="UniProtKB-SubCell"/>
</dbReference>
<dbReference type="GO" id="GO:0015643">
    <property type="term" value="F:toxic substance binding"/>
    <property type="evidence" value="ECO:0007669"/>
    <property type="project" value="InterPro"/>
</dbReference>
<dbReference type="PANTHER" id="PTHR31918:SF1">
    <property type="entry name" value="TRANSMEMBRANE PROTEIN 181"/>
    <property type="match status" value="1"/>
</dbReference>
<feature type="transmembrane region" description="Helical" evidence="5">
    <location>
        <begin position="233"/>
        <end position="255"/>
    </location>
</feature>
<gene>
    <name evidence="7" type="ORF">PPRIM_AZ9-3.1.T0520199</name>
</gene>
<keyword evidence="3 5" id="KW-1133">Transmembrane helix</keyword>
<comment type="caution">
    <text evidence="7">The sequence shown here is derived from an EMBL/GenBank/DDBJ whole genome shotgun (WGS) entry which is preliminary data.</text>
</comment>
<keyword evidence="4 5" id="KW-0472">Membrane</keyword>
<feature type="domain" description="Wntless-like transmembrane" evidence="6">
    <location>
        <begin position="191"/>
        <end position="467"/>
    </location>
</feature>
<protein>
    <recommendedName>
        <fullName evidence="6">Wntless-like transmembrane domain-containing protein</fullName>
    </recommendedName>
</protein>
<dbReference type="AlphaFoldDB" id="A0A8S1M8Z5"/>
<feature type="transmembrane region" description="Helical" evidence="5">
    <location>
        <begin position="303"/>
        <end position="327"/>
    </location>
</feature>
<evidence type="ECO:0000256" key="1">
    <source>
        <dbReference type="ARBA" id="ARBA00004141"/>
    </source>
</evidence>
<feature type="transmembrane region" description="Helical" evidence="5">
    <location>
        <begin position="261"/>
        <end position="282"/>
    </location>
</feature>
<dbReference type="InterPro" id="IPR040416">
    <property type="entry name" value="TMEM181"/>
</dbReference>
<feature type="transmembrane region" description="Helical" evidence="5">
    <location>
        <begin position="20"/>
        <end position="39"/>
    </location>
</feature>
<reference evidence="7" key="1">
    <citation type="submission" date="2021-01" db="EMBL/GenBank/DDBJ databases">
        <authorList>
            <consortium name="Genoscope - CEA"/>
            <person name="William W."/>
        </authorList>
    </citation>
    <scope>NUCLEOTIDE SEQUENCE</scope>
</reference>
<evidence type="ECO:0000256" key="5">
    <source>
        <dbReference type="SAM" id="Phobius"/>
    </source>
</evidence>
<evidence type="ECO:0000256" key="2">
    <source>
        <dbReference type="ARBA" id="ARBA00022692"/>
    </source>
</evidence>
<organism evidence="7 8">
    <name type="scientific">Paramecium primaurelia</name>
    <dbReference type="NCBI Taxonomy" id="5886"/>
    <lineage>
        <taxon>Eukaryota</taxon>
        <taxon>Sar</taxon>
        <taxon>Alveolata</taxon>
        <taxon>Ciliophora</taxon>
        <taxon>Intramacronucleata</taxon>
        <taxon>Oligohymenophorea</taxon>
        <taxon>Peniculida</taxon>
        <taxon>Parameciidae</taxon>
        <taxon>Paramecium</taxon>
    </lineage>
</organism>
<dbReference type="PANTHER" id="PTHR31918">
    <property type="entry name" value="TRANSMEMBRANE PROTEIN 181"/>
    <property type="match status" value="1"/>
</dbReference>
<comment type="subcellular location">
    <subcellularLocation>
        <location evidence="1">Membrane</location>
        <topology evidence="1">Multi-pass membrane protein</topology>
    </subcellularLocation>
</comment>
<name>A0A8S1M8Z5_PARPR</name>
<keyword evidence="2 5" id="KW-0812">Transmembrane</keyword>
<feature type="transmembrane region" description="Helical" evidence="5">
    <location>
        <begin position="193"/>
        <end position="213"/>
    </location>
</feature>
<evidence type="ECO:0000313" key="7">
    <source>
        <dbReference type="EMBL" id="CAD8074293.1"/>
    </source>
</evidence>
<dbReference type="EMBL" id="CAJJDM010000052">
    <property type="protein sequence ID" value="CAD8074293.1"/>
    <property type="molecule type" value="Genomic_DNA"/>
</dbReference>
<evidence type="ECO:0000256" key="4">
    <source>
        <dbReference type="ARBA" id="ARBA00023136"/>
    </source>
</evidence>
<dbReference type="Pfam" id="PF06664">
    <property type="entry name" value="WLS-like_TM"/>
    <property type="match status" value="1"/>
</dbReference>
<dbReference type="Proteomes" id="UP000688137">
    <property type="component" value="Unassembled WGS sequence"/>
</dbReference>
<feature type="transmembrane region" description="Helical" evidence="5">
    <location>
        <begin position="347"/>
        <end position="368"/>
    </location>
</feature>
<evidence type="ECO:0000256" key="3">
    <source>
        <dbReference type="ARBA" id="ARBA00022989"/>
    </source>
</evidence>
<accession>A0A8S1M8Z5</accession>
<feature type="transmembrane region" description="Helical" evidence="5">
    <location>
        <begin position="412"/>
        <end position="430"/>
    </location>
</feature>